<gene>
    <name evidence="2" type="ORF">SAMN05878443_0830</name>
</gene>
<evidence type="ECO:0000313" key="2">
    <source>
        <dbReference type="EMBL" id="SIN98906.1"/>
    </source>
</evidence>
<accession>A0A1N6FU82</accession>
<proteinExistence type="predicted"/>
<dbReference type="STRING" id="28230.SAMN05878443_0830"/>
<organism evidence="2 3">
    <name type="scientific">Carnobacterium alterfunditum</name>
    <dbReference type="NCBI Taxonomy" id="28230"/>
    <lineage>
        <taxon>Bacteria</taxon>
        <taxon>Bacillati</taxon>
        <taxon>Bacillota</taxon>
        <taxon>Bacilli</taxon>
        <taxon>Lactobacillales</taxon>
        <taxon>Carnobacteriaceae</taxon>
        <taxon>Carnobacterium</taxon>
    </lineage>
</organism>
<evidence type="ECO:0000256" key="1">
    <source>
        <dbReference type="SAM" id="Phobius"/>
    </source>
</evidence>
<dbReference type="Proteomes" id="UP000184758">
    <property type="component" value="Unassembled WGS sequence"/>
</dbReference>
<evidence type="ECO:0000313" key="3">
    <source>
        <dbReference type="Proteomes" id="UP000184758"/>
    </source>
</evidence>
<dbReference type="RefSeq" id="WP_034547619.1">
    <property type="nucleotide sequence ID" value="NZ_FSRN01000001.1"/>
</dbReference>
<protein>
    <submittedName>
        <fullName evidence="2">Putative membrane protein</fullName>
    </submittedName>
</protein>
<dbReference type="EMBL" id="FSRN01000001">
    <property type="protein sequence ID" value="SIN98906.1"/>
    <property type="molecule type" value="Genomic_DNA"/>
</dbReference>
<dbReference type="AlphaFoldDB" id="A0A1N6FU82"/>
<sequence>MSECLNLFNRGGVGSMMFMGFFWILLLVVVVVLIGKLFFNQSNQSFNRETPLEILQKEYAKGNISEEDYLERKKHLQ</sequence>
<keyword evidence="1" id="KW-0812">Transmembrane</keyword>
<keyword evidence="1" id="KW-1133">Transmembrane helix</keyword>
<name>A0A1N6FU82_9LACT</name>
<keyword evidence="3" id="KW-1185">Reference proteome</keyword>
<reference evidence="3" key="1">
    <citation type="submission" date="2016-11" db="EMBL/GenBank/DDBJ databases">
        <authorList>
            <person name="Varghese N."/>
            <person name="Submissions S."/>
        </authorList>
    </citation>
    <scope>NUCLEOTIDE SEQUENCE [LARGE SCALE GENOMIC DNA]</scope>
    <source>
        <strain evidence="3">313</strain>
    </source>
</reference>
<dbReference type="OrthoDB" id="2329101at2"/>
<keyword evidence="1" id="KW-0472">Membrane</keyword>
<feature type="transmembrane region" description="Helical" evidence="1">
    <location>
        <begin position="20"/>
        <end position="39"/>
    </location>
</feature>